<sequence length="48" mass="5372">MKEEEKKLIMLITDLIDTIESKLKENGVKNIYVGAAVSLMQHSLRALG</sequence>
<evidence type="ECO:0000313" key="1">
    <source>
        <dbReference type="EMBL" id="SXF93705.1"/>
    </source>
</evidence>
<organism evidence="1 2">
    <name type="scientific">Klebsiella variicola</name>
    <dbReference type="NCBI Taxonomy" id="244366"/>
    <lineage>
        <taxon>Bacteria</taxon>
        <taxon>Pseudomonadati</taxon>
        <taxon>Pseudomonadota</taxon>
        <taxon>Gammaproteobacteria</taxon>
        <taxon>Enterobacterales</taxon>
        <taxon>Enterobacteriaceae</taxon>
        <taxon>Klebsiella/Raoultella group</taxon>
        <taxon>Klebsiella</taxon>
        <taxon>Klebsiella pneumoniae complex</taxon>
    </lineage>
</organism>
<protein>
    <submittedName>
        <fullName evidence="1">Uncharacterized protein</fullName>
    </submittedName>
</protein>
<comment type="caution">
    <text evidence="1">The sequence shown here is derived from an EMBL/GenBank/DDBJ whole genome shotgun (WGS) entry which is preliminary data.</text>
</comment>
<dbReference type="AlphaFoldDB" id="A0ABD7P5H8"/>
<gene>
    <name evidence="1" type="ORF">SAMEA3729809_02427</name>
</gene>
<reference evidence="1 2" key="1">
    <citation type="submission" date="2018-08" db="EMBL/GenBank/DDBJ databases">
        <authorList>
            <consortium name="Pathogen Informatics"/>
        </authorList>
    </citation>
    <scope>NUCLEOTIDE SEQUENCE [LARGE SCALE GENOMIC DNA]</scope>
    <source>
        <strain evidence="1 2">EuSCAPE_TR218</strain>
    </source>
</reference>
<dbReference type="EMBL" id="UKAS01000006">
    <property type="protein sequence ID" value="SXF93705.1"/>
    <property type="molecule type" value="Genomic_DNA"/>
</dbReference>
<dbReference type="RefSeq" id="WP_181964238.1">
    <property type="nucleotide sequence ID" value="NZ_UKAS01000006.1"/>
</dbReference>
<accession>A0ABD7P5H8</accession>
<proteinExistence type="predicted"/>
<dbReference type="Proteomes" id="UP000258928">
    <property type="component" value="Unassembled WGS sequence"/>
</dbReference>
<name>A0ABD7P5H8_KLEVA</name>
<evidence type="ECO:0000313" key="2">
    <source>
        <dbReference type="Proteomes" id="UP000258928"/>
    </source>
</evidence>